<dbReference type="InterPro" id="IPR050107">
    <property type="entry name" value="ABC_carbohydrate_import_ATPase"/>
</dbReference>
<dbReference type="InterPro" id="IPR027417">
    <property type="entry name" value="P-loop_NTPase"/>
</dbReference>
<dbReference type="CDD" id="cd03215">
    <property type="entry name" value="ABC_Carb_Monos_II"/>
    <property type="match status" value="1"/>
</dbReference>
<dbReference type="PANTHER" id="PTHR43790">
    <property type="entry name" value="CARBOHYDRATE TRANSPORT ATP-BINDING PROTEIN MG119-RELATED"/>
    <property type="match status" value="1"/>
</dbReference>
<evidence type="ECO:0000259" key="10">
    <source>
        <dbReference type="PROSITE" id="PS50893"/>
    </source>
</evidence>
<dbReference type="SMART" id="SM00382">
    <property type="entry name" value="AAA"/>
    <property type="match status" value="2"/>
</dbReference>
<gene>
    <name evidence="11" type="ORF">NB063_02415</name>
</gene>
<evidence type="ECO:0000313" key="12">
    <source>
        <dbReference type="Proteomes" id="UP001202961"/>
    </source>
</evidence>
<evidence type="ECO:0000256" key="1">
    <source>
        <dbReference type="ARBA" id="ARBA00022448"/>
    </source>
</evidence>
<feature type="coiled-coil region" evidence="9">
    <location>
        <begin position="366"/>
        <end position="393"/>
    </location>
</feature>
<dbReference type="PANTHER" id="PTHR43790:SF3">
    <property type="entry name" value="D-ALLOSE IMPORT ATP-BINDING PROTEIN ALSA-RELATED"/>
    <property type="match status" value="1"/>
</dbReference>
<proteinExistence type="predicted"/>
<dbReference type="GO" id="GO:0005524">
    <property type="term" value="F:ATP binding"/>
    <property type="evidence" value="ECO:0007669"/>
    <property type="project" value="UniProtKB-KW"/>
</dbReference>
<evidence type="ECO:0000256" key="9">
    <source>
        <dbReference type="SAM" id="Coils"/>
    </source>
</evidence>
<dbReference type="RefSeq" id="WP_250927133.1">
    <property type="nucleotide sequence ID" value="NZ_JAMQBK010000008.1"/>
</dbReference>
<dbReference type="EMBL" id="JAMQBK010000008">
    <property type="protein sequence ID" value="MCM2369468.1"/>
    <property type="molecule type" value="Genomic_DNA"/>
</dbReference>
<keyword evidence="6 11" id="KW-0067">ATP-binding</keyword>
<comment type="caution">
    <text evidence="11">The sequence shown here is derived from an EMBL/GenBank/DDBJ whole genome shotgun (WGS) entry which is preliminary data.</text>
</comment>
<evidence type="ECO:0000256" key="8">
    <source>
        <dbReference type="ARBA" id="ARBA00023136"/>
    </source>
</evidence>
<keyword evidence="12" id="KW-1185">Reference proteome</keyword>
<dbReference type="PROSITE" id="PS00211">
    <property type="entry name" value="ABC_TRANSPORTER_1"/>
    <property type="match status" value="1"/>
</dbReference>
<dbReference type="InterPro" id="IPR017871">
    <property type="entry name" value="ABC_transporter-like_CS"/>
</dbReference>
<feature type="domain" description="ABC transporter" evidence="10">
    <location>
        <begin position="248"/>
        <end position="496"/>
    </location>
</feature>
<dbReference type="Pfam" id="PF00005">
    <property type="entry name" value="ABC_tran"/>
    <property type="match status" value="2"/>
</dbReference>
<feature type="domain" description="ABC transporter" evidence="10">
    <location>
        <begin position="5"/>
        <end position="241"/>
    </location>
</feature>
<evidence type="ECO:0000256" key="5">
    <source>
        <dbReference type="ARBA" id="ARBA00022741"/>
    </source>
</evidence>
<dbReference type="CDD" id="cd03216">
    <property type="entry name" value="ABC_Carb_Monos_I"/>
    <property type="match status" value="1"/>
</dbReference>
<sequence length="503" mass="54897">MKPLLTATDITKRFGPVTVLDSVSLDVRGGEIHALLGANGAGKSTLCKIISGLLTRDGGDMSIAGEAYLPSDKQTAERAGIQIVQQELNQVTTLTVAENIFLTRMPSVLGIIRSRQLADRARQVLDHFGLNDVATDTVMGTLGVGRQQMVEIATALDRQCRLLILDEPTAALGADETQRLFERLRSLRDQGIGIIYISHRLDEVAQLSDRVTVLRDGRRVCTQETSSLTTDQMVDLMTGESTSEHHSFQSFATAKTAMQVKGITAGMVQDVSFSVRHGERLGIAGLVGSGRTELLRAIFGADSAEQGTVQISDRQPTHFSHPSQAVAAGLAMVTEDRKQNGLLLRQSIRANTSISSLGKRFASLGIIRNQRERQAAQEMARQLETKCNDIEQVVATLSGGNQQKVAISKWLVRDADVFFFDEPTRGIDVAARRRIYRLIESLAQAGKAIVIVSSDLDELLETCDRIGVISAGRWIDDFDRDSWSTDQIMQAAFAGYRQAESVA</sequence>
<reference evidence="11 12" key="1">
    <citation type="journal article" date="2022" name="Syst. Appl. Microbiol.">
        <title>Rhodopirellula aestuarii sp. nov., a novel member of the genus Rhodopirellula isolated from brackish sediments collected in the Tagus River estuary, Portugal.</title>
        <authorList>
            <person name="Vitorino I.R."/>
            <person name="Klimek D."/>
            <person name="Calusinska M."/>
            <person name="Lobo-da-Cunha A."/>
            <person name="Vasconcelos V."/>
            <person name="Lage O.M."/>
        </authorList>
    </citation>
    <scope>NUCLEOTIDE SEQUENCE [LARGE SCALE GENOMIC DNA]</scope>
    <source>
        <strain evidence="11 12">ICT_H3.1</strain>
    </source>
</reference>
<dbReference type="InterPro" id="IPR003439">
    <property type="entry name" value="ABC_transporter-like_ATP-bd"/>
</dbReference>
<keyword evidence="3" id="KW-0762">Sugar transport</keyword>
<accession>A0ABT0TXY3</accession>
<protein>
    <submittedName>
        <fullName evidence="11">Sugar ABC transporter ATP-binding protein</fullName>
    </submittedName>
</protein>
<keyword evidence="4" id="KW-0677">Repeat</keyword>
<dbReference type="InterPro" id="IPR003593">
    <property type="entry name" value="AAA+_ATPase"/>
</dbReference>
<evidence type="ECO:0000313" key="11">
    <source>
        <dbReference type="EMBL" id="MCM2369468.1"/>
    </source>
</evidence>
<keyword evidence="5" id="KW-0547">Nucleotide-binding</keyword>
<keyword evidence="8" id="KW-0472">Membrane</keyword>
<evidence type="ECO:0000256" key="6">
    <source>
        <dbReference type="ARBA" id="ARBA00022840"/>
    </source>
</evidence>
<evidence type="ECO:0000256" key="3">
    <source>
        <dbReference type="ARBA" id="ARBA00022597"/>
    </source>
</evidence>
<evidence type="ECO:0000256" key="7">
    <source>
        <dbReference type="ARBA" id="ARBA00022967"/>
    </source>
</evidence>
<keyword evidence="9" id="KW-0175">Coiled coil</keyword>
<dbReference type="SUPFAM" id="SSF52540">
    <property type="entry name" value="P-loop containing nucleoside triphosphate hydrolases"/>
    <property type="match status" value="2"/>
</dbReference>
<name>A0ABT0TXY3_9BACT</name>
<dbReference type="Proteomes" id="UP001202961">
    <property type="component" value="Unassembled WGS sequence"/>
</dbReference>
<keyword evidence="2" id="KW-1003">Cell membrane</keyword>
<evidence type="ECO:0000256" key="4">
    <source>
        <dbReference type="ARBA" id="ARBA00022737"/>
    </source>
</evidence>
<organism evidence="11 12">
    <name type="scientific">Aporhodopirellula aestuarii</name>
    <dbReference type="NCBI Taxonomy" id="2950107"/>
    <lineage>
        <taxon>Bacteria</taxon>
        <taxon>Pseudomonadati</taxon>
        <taxon>Planctomycetota</taxon>
        <taxon>Planctomycetia</taxon>
        <taxon>Pirellulales</taxon>
        <taxon>Pirellulaceae</taxon>
        <taxon>Aporhodopirellula</taxon>
    </lineage>
</organism>
<keyword evidence="1" id="KW-0813">Transport</keyword>
<dbReference type="PROSITE" id="PS50893">
    <property type="entry name" value="ABC_TRANSPORTER_2"/>
    <property type="match status" value="2"/>
</dbReference>
<evidence type="ECO:0000256" key="2">
    <source>
        <dbReference type="ARBA" id="ARBA00022475"/>
    </source>
</evidence>
<dbReference type="Gene3D" id="3.40.50.300">
    <property type="entry name" value="P-loop containing nucleotide triphosphate hydrolases"/>
    <property type="match status" value="2"/>
</dbReference>
<keyword evidence="7" id="KW-1278">Translocase</keyword>